<protein>
    <submittedName>
        <fullName evidence="8">ScrK fructokinase</fullName>
    </submittedName>
</protein>
<dbReference type="InterPro" id="IPR011611">
    <property type="entry name" value="PfkB_dom"/>
</dbReference>
<evidence type="ECO:0000256" key="2">
    <source>
        <dbReference type="ARBA" id="ARBA00022679"/>
    </source>
</evidence>
<dbReference type="PIR" id="G75112">
    <property type="entry name" value="G75112"/>
</dbReference>
<evidence type="ECO:0000313" key="8">
    <source>
        <dbReference type="EMBL" id="CAB49616.1"/>
    </source>
</evidence>
<evidence type="ECO:0000313" key="9">
    <source>
        <dbReference type="Proteomes" id="UP000000810"/>
    </source>
</evidence>
<dbReference type="GO" id="GO:0006000">
    <property type="term" value="P:fructose metabolic process"/>
    <property type="evidence" value="ECO:0007669"/>
    <property type="project" value="UniProtKB-ARBA"/>
</dbReference>
<keyword evidence="4 6" id="KW-0418">Kinase</keyword>
<dbReference type="PROSITE" id="PS00583">
    <property type="entry name" value="PFKB_KINASES_1"/>
    <property type="match status" value="1"/>
</dbReference>
<dbReference type="GO" id="GO:0008865">
    <property type="term" value="F:fructokinase activity"/>
    <property type="evidence" value="ECO:0007669"/>
    <property type="project" value="UniProtKB-ARBA"/>
</dbReference>
<dbReference type="STRING" id="272844.PAB0482"/>
<keyword evidence="5" id="KW-0067">ATP-binding</keyword>
<evidence type="ECO:0000256" key="1">
    <source>
        <dbReference type="ARBA" id="ARBA00010688"/>
    </source>
</evidence>
<evidence type="ECO:0000256" key="6">
    <source>
        <dbReference type="RuleBase" id="RU003704"/>
    </source>
</evidence>
<evidence type="ECO:0000259" key="7">
    <source>
        <dbReference type="Pfam" id="PF00294"/>
    </source>
</evidence>
<dbReference type="KEGG" id="pab:PAB0482"/>
<dbReference type="PANTHER" id="PTHR43085:SF1">
    <property type="entry name" value="PSEUDOURIDINE KINASE-RELATED"/>
    <property type="match status" value="1"/>
</dbReference>
<dbReference type="PhylomeDB" id="Q9V0T7"/>
<dbReference type="InterPro" id="IPR029056">
    <property type="entry name" value="Ribokinase-like"/>
</dbReference>
<evidence type="ECO:0000256" key="4">
    <source>
        <dbReference type="ARBA" id="ARBA00022777"/>
    </source>
</evidence>
<proteinExistence type="inferred from homology"/>
<dbReference type="AlphaFoldDB" id="Q9V0T7"/>
<dbReference type="Proteomes" id="UP000000810">
    <property type="component" value="Chromosome"/>
</dbReference>
<sequence>MVLVMICSIGELLVDVIATEEGDLKDVRLFEKHPGGAPANVAVGIARLGFDSCLVSKVGDDPFGEFLVESLRRENVKTDGIVKDEEKHTGIVFVQLTGVSPSFILYDGVAYFNLRREDINWELINSSRIVHFGSVILARSPSRETVLDVIKRVKTIVSFDVNLRLDLWKNRGEDMLRTIEEAIKLADIVKASEEEVDYLEDNGIEVEGKLITAITMGSKGAKLNGIQVPGYKVNPVDTTGAGDAFTAALLVGIMKVREITNENLEKIGKFANLVAALSTLKRGAWSVPKVEELLKYKEAREILRL</sequence>
<dbReference type="CDD" id="cd01167">
    <property type="entry name" value="bac_FRK"/>
    <property type="match status" value="1"/>
</dbReference>
<dbReference type="PANTHER" id="PTHR43085">
    <property type="entry name" value="HEXOKINASE FAMILY MEMBER"/>
    <property type="match status" value="1"/>
</dbReference>
<dbReference type="Gene3D" id="3.40.1190.20">
    <property type="match status" value="1"/>
</dbReference>
<comment type="similarity">
    <text evidence="1 6">Belongs to the carbohydrate kinase PfkB family.</text>
</comment>
<keyword evidence="9" id="KW-1185">Reference proteome</keyword>
<accession>Q9V0T7</accession>
<dbReference type="GO" id="GO:0005524">
    <property type="term" value="F:ATP binding"/>
    <property type="evidence" value="ECO:0007669"/>
    <property type="project" value="UniProtKB-KW"/>
</dbReference>
<dbReference type="eggNOG" id="arCOG00014">
    <property type="taxonomic scope" value="Archaea"/>
</dbReference>
<dbReference type="InterPro" id="IPR002173">
    <property type="entry name" value="Carboh/pur_kinase_PfkB_CS"/>
</dbReference>
<dbReference type="PATRIC" id="fig|272844.11.peg.738"/>
<keyword evidence="3" id="KW-0547">Nucleotide-binding</keyword>
<reference evidence="8 9" key="1">
    <citation type="journal article" date="2003" name="Mol. Microbiol.">
        <title>An integrated analysis of the genome of the hyperthermophilic archaeon Pyrococcus abyssi.</title>
        <authorList>
            <person name="Cohen G."/>
            <person name="Barbe V."/>
            <person name="Flament D."/>
            <person name="Galperin M."/>
            <person name="Heilig R."/>
            <person name="Ripp R."/>
            <person name="Lecompte O."/>
            <person name="Prieur D."/>
            <person name="Poch O."/>
            <person name="Quellerou J."/>
            <person name="Thierry J.C."/>
            <person name="Van der Oost J."/>
            <person name="Weissenbach J."/>
            <person name="Zivanovic Y."/>
            <person name="Forterre P."/>
        </authorList>
    </citation>
    <scope>NUCLEOTIDE SEQUENCE [LARGE SCALE GENOMIC DNA]</scope>
    <source>
        <strain evidence="9">GE5 / Orsay</strain>
    </source>
</reference>
<dbReference type="InterPro" id="IPR050306">
    <property type="entry name" value="PfkB_Carbo_kinase"/>
</dbReference>
<evidence type="ECO:0000256" key="3">
    <source>
        <dbReference type="ARBA" id="ARBA00022741"/>
    </source>
</evidence>
<dbReference type="InterPro" id="IPR002139">
    <property type="entry name" value="Ribo/fructo_kinase"/>
</dbReference>
<organism evidence="8 9">
    <name type="scientific">Pyrococcus abyssi (strain GE5 / Orsay)</name>
    <dbReference type="NCBI Taxonomy" id="272844"/>
    <lineage>
        <taxon>Archaea</taxon>
        <taxon>Methanobacteriati</taxon>
        <taxon>Methanobacteriota</taxon>
        <taxon>Thermococci</taxon>
        <taxon>Thermococcales</taxon>
        <taxon>Thermococcaceae</taxon>
        <taxon>Pyrococcus</taxon>
    </lineage>
</organism>
<name>Q9V0T7_PYRAB</name>
<feature type="domain" description="Carbohydrate kinase PfkB" evidence="7">
    <location>
        <begin position="5"/>
        <end position="285"/>
    </location>
</feature>
<dbReference type="SUPFAM" id="SSF53613">
    <property type="entry name" value="Ribokinase-like"/>
    <property type="match status" value="1"/>
</dbReference>
<dbReference type="HOGENOM" id="CLU_027634_6_1_2"/>
<gene>
    <name evidence="8" type="primary">scrk</name>
    <name evidence="8" type="ORF">PAB0482</name>
</gene>
<dbReference type="Pfam" id="PF00294">
    <property type="entry name" value="PfkB"/>
    <property type="match status" value="1"/>
</dbReference>
<keyword evidence="2 6" id="KW-0808">Transferase</keyword>
<evidence type="ECO:0000256" key="5">
    <source>
        <dbReference type="ARBA" id="ARBA00022840"/>
    </source>
</evidence>
<dbReference type="EMBL" id="AJ248285">
    <property type="protein sequence ID" value="CAB49616.1"/>
    <property type="molecule type" value="Genomic_DNA"/>
</dbReference>
<dbReference type="PRINTS" id="PR00990">
    <property type="entry name" value="RIBOKINASE"/>
</dbReference>
<dbReference type="PROSITE" id="PS00584">
    <property type="entry name" value="PFKB_KINASES_2"/>
    <property type="match status" value="1"/>
</dbReference>